<evidence type="ECO:0000313" key="3">
    <source>
        <dbReference type="Proteomes" id="UP000002051"/>
    </source>
</evidence>
<sequence length="267" mass="29390">MSLELVFCPQDGDISGNMFQPLFCIPQLHHGLLHPCNFQLSLKIFPKSLILPALTSLSLKTFIFCGDENGCAEPFLGFTKLSSLVIRVCEGVLPHGVVHVSPLFPKICGSALSSVKQVNIGARAIYDWVKPPMVLLSWLLDLASVRSLKVSLTTLQILSLVPNLLELKLPSLCNLKSTEIELEPPKDDMELPHLMKEAMLKKDAAESCEEATKLQKAFEAGLKPPSIPGIVDFLLQNSPSAKVDITTNFKPVNKAINISQFFFVFFS</sequence>
<keyword evidence="3" id="KW-1185">Reference proteome</keyword>
<reference evidence="1 3" key="2">
    <citation type="journal article" date="2014" name="BMC Genomics">
        <title>An improved genome release (version Mt4.0) for the model legume Medicago truncatula.</title>
        <authorList>
            <person name="Tang H."/>
            <person name="Krishnakumar V."/>
            <person name="Bidwell S."/>
            <person name="Rosen B."/>
            <person name="Chan A."/>
            <person name="Zhou S."/>
            <person name="Gentzbittel L."/>
            <person name="Childs K.L."/>
            <person name="Yandell M."/>
            <person name="Gundlach H."/>
            <person name="Mayer K.F."/>
            <person name="Schwartz D.C."/>
            <person name="Town C.D."/>
        </authorList>
    </citation>
    <scope>GENOME REANNOTATION</scope>
    <source>
        <strain evidence="2 3">cv. Jemalong A17</strain>
    </source>
</reference>
<reference evidence="2" key="3">
    <citation type="submission" date="2015-04" db="UniProtKB">
        <authorList>
            <consortium name="EnsemblPlants"/>
        </authorList>
    </citation>
    <scope>IDENTIFICATION</scope>
    <source>
        <strain evidence="2">cv. Jemalong A17</strain>
    </source>
</reference>
<protein>
    <submittedName>
        <fullName evidence="1">Cytochrome C biogenesis protein ccsA, putative</fullName>
    </submittedName>
</protein>
<dbReference type="EnsemblPlants" id="AES92781">
    <property type="protein sequence ID" value="AES92781"/>
    <property type="gene ID" value="MTR_4g133790"/>
</dbReference>
<dbReference type="PaxDb" id="3880-AES92781"/>
<accession>A0A0C3X957</accession>
<dbReference type="HOGENOM" id="CLU_1121525_0_0_1"/>
<evidence type="ECO:0000313" key="2">
    <source>
        <dbReference type="EnsemblPlants" id="AES92781"/>
    </source>
</evidence>
<organism evidence="1 3">
    <name type="scientific">Medicago truncatula</name>
    <name type="common">Barrel medic</name>
    <name type="synonym">Medicago tribuloides</name>
    <dbReference type="NCBI Taxonomy" id="3880"/>
    <lineage>
        <taxon>Eukaryota</taxon>
        <taxon>Viridiplantae</taxon>
        <taxon>Streptophyta</taxon>
        <taxon>Embryophyta</taxon>
        <taxon>Tracheophyta</taxon>
        <taxon>Spermatophyta</taxon>
        <taxon>Magnoliopsida</taxon>
        <taxon>eudicotyledons</taxon>
        <taxon>Gunneridae</taxon>
        <taxon>Pentapetalae</taxon>
        <taxon>rosids</taxon>
        <taxon>fabids</taxon>
        <taxon>Fabales</taxon>
        <taxon>Fabaceae</taxon>
        <taxon>Papilionoideae</taxon>
        <taxon>50 kb inversion clade</taxon>
        <taxon>NPAAA clade</taxon>
        <taxon>Hologalegina</taxon>
        <taxon>IRL clade</taxon>
        <taxon>Trifolieae</taxon>
        <taxon>Medicago</taxon>
    </lineage>
</organism>
<name>G7JMV8_MEDTR</name>
<gene>
    <name evidence="1" type="ordered locus">MTR_4g133790</name>
</gene>
<proteinExistence type="predicted"/>
<evidence type="ECO:0000313" key="1">
    <source>
        <dbReference type="EMBL" id="AES92781.2"/>
    </source>
</evidence>
<dbReference type="Proteomes" id="UP000002051">
    <property type="component" value="Chromosome 4"/>
</dbReference>
<reference evidence="1 3" key="1">
    <citation type="journal article" date="2011" name="Nature">
        <title>The Medicago genome provides insight into the evolution of rhizobial symbioses.</title>
        <authorList>
            <person name="Young N.D."/>
            <person name="Debelle F."/>
            <person name="Oldroyd G.E."/>
            <person name="Geurts R."/>
            <person name="Cannon S.B."/>
            <person name="Udvardi M.K."/>
            <person name="Benedito V.A."/>
            <person name="Mayer K.F."/>
            <person name="Gouzy J."/>
            <person name="Schoof H."/>
            <person name="Van de Peer Y."/>
            <person name="Proost S."/>
            <person name="Cook D.R."/>
            <person name="Meyers B.C."/>
            <person name="Spannagl M."/>
            <person name="Cheung F."/>
            <person name="De Mita S."/>
            <person name="Krishnakumar V."/>
            <person name="Gundlach H."/>
            <person name="Zhou S."/>
            <person name="Mudge J."/>
            <person name="Bharti A.K."/>
            <person name="Murray J.D."/>
            <person name="Naoumkina M.A."/>
            <person name="Rosen B."/>
            <person name="Silverstein K.A."/>
            <person name="Tang H."/>
            <person name="Rombauts S."/>
            <person name="Zhao P.X."/>
            <person name="Zhou P."/>
            <person name="Barbe V."/>
            <person name="Bardou P."/>
            <person name="Bechner M."/>
            <person name="Bellec A."/>
            <person name="Berger A."/>
            <person name="Berges H."/>
            <person name="Bidwell S."/>
            <person name="Bisseling T."/>
            <person name="Choisne N."/>
            <person name="Couloux A."/>
            <person name="Denny R."/>
            <person name="Deshpande S."/>
            <person name="Dai X."/>
            <person name="Doyle J.J."/>
            <person name="Dudez A.M."/>
            <person name="Farmer A.D."/>
            <person name="Fouteau S."/>
            <person name="Franken C."/>
            <person name="Gibelin C."/>
            <person name="Gish J."/>
            <person name="Goldstein S."/>
            <person name="Gonzalez A.J."/>
            <person name="Green P.J."/>
            <person name="Hallab A."/>
            <person name="Hartog M."/>
            <person name="Hua A."/>
            <person name="Humphray S.J."/>
            <person name="Jeong D.H."/>
            <person name="Jing Y."/>
            <person name="Jocker A."/>
            <person name="Kenton S.M."/>
            <person name="Kim D.J."/>
            <person name="Klee K."/>
            <person name="Lai H."/>
            <person name="Lang C."/>
            <person name="Lin S."/>
            <person name="Macmil S.L."/>
            <person name="Magdelenat G."/>
            <person name="Matthews L."/>
            <person name="McCorrison J."/>
            <person name="Monaghan E.L."/>
            <person name="Mun J.H."/>
            <person name="Najar F.Z."/>
            <person name="Nicholson C."/>
            <person name="Noirot C."/>
            <person name="O'Bleness M."/>
            <person name="Paule C.R."/>
            <person name="Poulain J."/>
            <person name="Prion F."/>
            <person name="Qin B."/>
            <person name="Qu C."/>
            <person name="Retzel E.F."/>
            <person name="Riddle C."/>
            <person name="Sallet E."/>
            <person name="Samain S."/>
            <person name="Samson N."/>
            <person name="Sanders I."/>
            <person name="Saurat O."/>
            <person name="Scarpelli C."/>
            <person name="Schiex T."/>
            <person name="Segurens B."/>
            <person name="Severin A.J."/>
            <person name="Sherrier D.J."/>
            <person name="Shi R."/>
            <person name="Sims S."/>
            <person name="Singer S.R."/>
            <person name="Sinharoy S."/>
            <person name="Sterck L."/>
            <person name="Viollet A."/>
            <person name="Wang B.B."/>
            <person name="Wang K."/>
            <person name="Wang M."/>
            <person name="Wang X."/>
            <person name="Warfsmann J."/>
            <person name="Weissenbach J."/>
            <person name="White D.D."/>
            <person name="White J.D."/>
            <person name="Wiley G.B."/>
            <person name="Wincker P."/>
            <person name="Xing Y."/>
            <person name="Yang L."/>
            <person name="Yao Z."/>
            <person name="Ying F."/>
            <person name="Zhai J."/>
            <person name="Zhou L."/>
            <person name="Zuber A."/>
            <person name="Denarie J."/>
            <person name="Dixon R.A."/>
            <person name="May G.D."/>
            <person name="Schwartz D.C."/>
            <person name="Rogers J."/>
            <person name="Quetier F."/>
            <person name="Town C.D."/>
            <person name="Roe B.A."/>
        </authorList>
    </citation>
    <scope>NUCLEOTIDE SEQUENCE [LARGE SCALE GENOMIC DNA]</scope>
    <source>
        <strain evidence="1">A17</strain>
        <strain evidence="2 3">cv. Jemalong A17</strain>
    </source>
</reference>
<dbReference type="EMBL" id="CM001220">
    <property type="protein sequence ID" value="AES92781.2"/>
    <property type="molecule type" value="Genomic_DNA"/>
</dbReference>
<dbReference type="AlphaFoldDB" id="G7JMV8"/>
<accession>G7JMV8</accession>